<keyword evidence="2" id="KW-1185">Reference proteome</keyword>
<accession>A0ABY1QKI5</accession>
<name>A0ABY1QKI5_9BURK</name>
<dbReference type="SUPFAM" id="SSF47413">
    <property type="entry name" value="lambda repressor-like DNA-binding domains"/>
    <property type="match status" value="1"/>
</dbReference>
<dbReference type="EMBL" id="FXUL01000016">
    <property type="protein sequence ID" value="SMP70602.1"/>
    <property type="molecule type" value="Genomic_DNA"/>
</dbReference>
<reference evidence="1 2" key="1">
    <citation type="submission" date="2017-05" db="EMBL/GenBank/DDBJ databases">
        <authorList>
            <person name="Varghese N."/>
            <person name="Submissions S."/>
        </authorList>
    </citation>
    <scope>NUCLEOTIDE SEQUENCE [LARGE SCALE GENOMIC DNA]</scope>
    <source>
        <strain evidence="1 2">DSM 26001</strain>
    </source>
</reference>
<dbReference type="InterPro" id="IPR010982">
    <property type="entry name" value="Lambda_DNA-bd_dom_sf"/>
</dbReference>
<organism evidence="1 2">
    <name type="scientific">Noviherbaspirillum suwonense</name>
    <dbReference type="NCBI Taxonomy" id="1224511"/>
    <lineage>
        <taxon>Bacteria</taxon>
        <taxon>Pseudomonadati</taxon>
        <taxon>Pseudomonadota</taxon>
        <taxon>Betaproteobacteria</taxon>
        <taxon>Burkholderiales</taxon>
        <taxon>Oxalobacteraceae</taxon>
        <taxon>Noviherbaspirillum</taxon>
    </lineage>
</organism>
<dbReference type="Proteomes" id="UP001158049">
    <property type="component" value="Unassembled WGS sequence"/>
</dbReference>
<comment type="caution">
    <text evidence="1">The sequence shown here is derived from an EMBL/GenBank/DDBJ whole genome shotgun (WGS) entry which is preliminary data.</text>
</comment>
<gene>
    <name evidence="1" type="ORF">SAMN06295970_11633</name>
</gene>
<protein>
    <recommendedName>
        <fullName evidence="3">DNA-binding protein</fullName>
    </recommendedName>
</protein>
<sequence length="123" mass="13326">MTQESKQKEEVMSDLNAVTGAANCNHGPMLDALMISLKVTTDAALSRKLMVPPPVISKLRNNKIGVSAGLLVRIHDVTGMSINKVRTMLGLPIPQPREGRTLKNVVYSPIAPARTRKRRGEGA</sequence>
<evidence type="ECO:0000313" key="1">
    <source>
        <dbReference type="EMBL" id="SMP70602.1"/>
    </source>
</evidence>
<proteinExistence type="predicted"/>
<evidence type="ECO:0000313" key="2">
    <source>
        <dbReference type="Proteomes" id="UP001158049"/>
    </source>
</evidence>
<evidence type="ECO:0008006" key="3">
    <source>
        <dbReference type="Google" id="ProtNLM"/>
    </source>
</evidence>